<organism evidence="2 3">
    <name type="scientific">Brevibacillus fulvus</name>
    <dbReference type="NCBI Taxonomy" id="1125967"/>
    <lineage>
        <taxon>Bacteria</taxon>
        <taxon>Bacillati</taxon>
        <taxon>Bacillota</taxon>
        <taxon>Bacilli</taxon>
        <taxon>Bacillales</taxon>
        <taxon>Paenibacillaceae</taxon>
        <taxon>Brevibacillus</taxon>
    </lineage>
</organism>
<keyword evidence="3" id="KW-1185">Reference proteome</keyword>
<evidence type="ECO:0008006" key="4">
    <source>
        <dbReference type="Google" id="ProtNLM"/>
    </source>
</evidence>
<protein>
    <recommendedName>
        <fullName evidence="4">DUF5683 domain-containing protein</fullName>
    </recommendedName>
</protein>
<name>A0A938XW08_9BACL</name>
<keyword evidence="1" id="KW-0472">Membrane</keyword>
<reference evidence="2" key="1">
    <citation type="submission" date="2021-01" db="EMBL/GenBank/DDBJ databases">
        <title>Genomic Encyclopedia of Type Strains, Phase IV (KMG-IV): sequencing the most valuable type-strain genomes for metagenomic binning, comparative biology and taxonomic classification.</title>
        <authorList>
            <person name="Goeker M."/>
        </authorList>
    </citation>
    <scope>NUCLEOTIDE SEQUENCE</scope>
    <source>
        <strain evidence="2">DSM 25523</strain>
    </source>
</reference>
<keyword evidence="1" id="KW-1133">Transmembrane helix</keyword>
<feature type="transmembrane region" description="Helical" evidence="1">
    <location>
        <begin position="94"/>
        <end position="113"/>
    </location>
</feature>
<dbReference type="EMBL" id="JAFBEB010000001">
    <property type="protein sequence ID" value="MBM7588971.1"/>
    <property type="molecule type" value="Genomic_DNA"/>
</dbReference>
<sequence length="139" mass="15515">MRIIAALFSIVMPGFGQIYNGQFIKGLVFVIFEHFDNSAALINQAIHLDFNGQHADAIRTVNFQYLLFYSPFYAYNVWDAMFFARPGLDKARSAIPFVCAAIVGEIGSIYATLIPFPSFTIGLLVIIPMLIGLLVFARK</sequence>
<evidence type="ECO:0000256" key="1">
    <source>
        <dbReference type="SAM" id="Phobius"/>
    </source>
</evidence>
<evidence type="ECO:0000313" key="3">
    <source>
        <dbReference type="Proteomes" id="UP000717624"/>
    </source>
</evidence>
<keyword evidence="1" id="KW-0812">Transmembrane</keyword>
<gene>
    <name evidence="2" type="ORF">JOD01_000557</name>
</gene>
<dbReference type="RefSeq" id="WP_204516677.1">
    <property type="nucleotide sequence ID" value="NZ_BAABIN010000009.1"/>
</dbReference>
<proteinExistence type="predicted"/>
<accession>A0A938XW08</accession>
<dbReference type="Proteomes" id="UP000717624">
    <property type="component" value="Unassembled WGS sequence"/>
</dbReference>
<dbReference type="AlphaFoldDB" id="A0A938XW08"/>
<feature type="transmembrane region" description="Helical" evidence="1">
    <location>
        <begin position="119"/>
        <end position="137"/>
    </location>
</feature>
<evidence type="ECO:0000313" key="2">
    <source>
        <dbReference type="EMBL" id="MBM7588971.1"/>
    </source>
</evidence>
<comment type="caution">
    <text evidence="2">The sequence shown here is derived from an EMBL/GenBank/DDBJ whole genome shotgun (WGS) entry which is preliminary data.</text>
</comment>